<dbReference type="RefSeq" id="WP_034629364.1">
    <property type="nucleotide sequence ID" value="NZ_JRJU01000014.1"/>
</dbReference>
<dbReference type="Pfam" id="PF04101">
    <property type="entry name" value="Glyco_tran_28_C"/>
    <property type="match status" value="1"/>
</dbReference>
<dbReference type="eggNOG" id="COG3980">
    <property type="taxonomic scope" value="Bacteria"/>
</dbReference>
<dbReference type="PANTHER" id="PTHR21015">
    <property type="entry name" value="UDP-N-ACETYLGLUCOSAMINE--N-ACETYLMURAMYL-(PENTAPEPTIDE) PYROPHOSPHORYL-UNDECAPRENOL N-ACETYLGLUCOSAMINE TRANSFERASE 1"/>
    <property type="match status" value="1"/>
</dbReference>
<dbReference type="AlphaFoldDB" id="A0A0B0IGB8"/>
<protein>
    <recommendedName>
        <fullName evidence="4">Glycosyl transferase family 28 C-terminal domain-containing protein</fullName>
    </recommendedName>
</protein>
<organism evidence="5 6">
    <name type="scientific">Halalkalibacter okhensis</name>
    <dbReference type="NCBI Taxonomy" id="333138"/>
    <lineage>
        <taxon>Bacteria</taxon>
        <taxon>Bacillati</taxon>
        <taxon>Bacillota</taxon>
        <taxon>Bacilli</taxon>
        <taxon>Bacillales</taxon>
        <taxon>Bacillaceae</taxon>
        <taxon>Halalkalibacter</taxon>
    </lineage>
</organism>
<keyword evidence="1" id="KW-0472">Membrane</keyword>
<dbReference type="Proteomes" id="UP000030832">
    <property type="component" value="Unassembled WGS sequence"/>
</dbReference>
<evidence type="ECO:0000259" key="4">
    <source>
        <dbReference type="Pfam" id="PF04101"/>
    </source>
</evidence>
<dbReference type="SUPFAM" id="SSF53756">
    <property type="entry name" value="UDP-Glycosyltransferase/glycogen phosphorylase"/>
    <property type="match status" value="1"/>
</dbReference>
<feature type="binding site" evidence="3">
    <location>
        <position position="176"/>
    </location>
    <ligand>
        <name>substrate</name>
    </ligand>
</feature>
<name>A0A0B0IGB8_9BACI</name>
<feature type="binding site" evidence="3">
    <location>
        <position position="279"/>
    </location>
    <ligand>
        <name>substrate</name>
    </ligand>
</feature>
<gene>
    <name evidence="5" type="ORF">LQ50_12490</name>
</gene>
<feature type="active site" description="Proton acceptor" evidence="2">
    <location>
        <position position="17"/>
    </location>
</feature>
<comment type="caution">
    <text evidence="5">The sequence shown here is derived from an EMBL/GenBank/DDBJ whole genome shotgun (WGS) entry which is preliminary data.</text>
</comment>
<evidence type="ECO:0000256" key="2">
    <source>
        <dbReference type="PIRSR" id="PIRSR620023-1"/>
    </source>
</evidence>
<accession>A0A0B0IGB8</accession>
<keyword evidence="6" id="KW-1185">Reference proteome</keyword>
<evidence type="ECO:0000313" key="6">
    <source>
        <dbReference type="Proteomes" id="UP000030832"/>
    </source>
</evidence>
<reference evidence="5 6" key="1">
    <citation type="submission" date="2014-09" db="EMBL/GenBank/DDBJ databases">
        <title>Genome sequencing and annotation of Bacillus Okhensis strain Kh10-101T.</title>
        <authorList>
            <person name="Prakash J.S."/>
        </authorList>
    </citation>
    <scope>NUCLEOTIDE SEQUENCE [LARGE SCALE GENOMIC DNA]</scope>
    <source>
        <strain evidence="6">Kh10-101T</strain>
    </source>
</reference>
<evidence type="ECO:0000256" key="3">
    <source>
        <dbReference type="PIRSR" id="PIRSR620023-2"/>
    </source>
</evidence>
<dbReference type="GO" id="GO:0016758">
    <property type="term" value="F:hexosyltransferase activity"/>
    <property type="evidence" value="ECO:0007669"/>
    <property type="project" value="InterPro"/>
</dbReference>
<dbReference type="EMBL" id="JRJU01000014">
    <property type="protein sequence ID" value="KHF39877.1"/>
    <property type="molecule type" value="Genomic_DNA"/>
</dbReference>
<sequence>MNICIRVDASSEIGTGHVMRCLTLAEELKMHGAQVSFISRDLQGNLIDYVAARSFMIYPLEPPISNHFQVDNTIKHASWLAVDTKTDVMQTKSIIEKQDHKVDWLIIDHYGIGEEWERQLRPSVNKIMVIDDLADRAHDCDVLLDQNYYGKMYERYKGLVPNTCVKLLGPGYALLRPEFKSARKYVKERDGKIKRILIFFGGSDPTDETTKAIEAIRKLNKPNISIDVVTGKSNKNIDKLRLMCKELEYCTFHCQIDYMAKLMAEADLSIGAGGSTTWERCYLGLPTIVVITADNQEAIVRELEKKGCGWCLGKSQNVTTLDILNKLKKILNTPSIVKEVSYLTLAVMKEVSKSHSVVSHLIWGRKI</sequence>
<dbReference type="Gene3D" id="3.40.50.11190">
    <property type="match status" value="1"/>
</dbReference>
<feature type="domain" description="Glycosyl transferase family 28 C-terminal" evidence="4">
    <location>
        <begin position="197"/>
        <end position="334"/>
    </location>
</feature>
<dbReference type="InterPro" id="IPR007235">
    <property type="entry name" value="Glyco_trans_28_C"/>
</dbReference>
<evidence type="ECO:0000313" key="5">
    <source>
        <dbReference type="EMBL" id="KHF39877.1"/>
    </source>
</evidence>
<dbReference type="OrthoDB" id="9805604at2"/>
<dbReference type="PANTHER" id="PTHR21015:SF22">
    <property type="entry name" value="GLYCOSYLTRANSFERASE"/>
    <property type="match status" value="1"/>
</dbReference>
<dbReference type="NCBIfam" id="TIGR03590">
    <property type="entry name" value="PseG"/>
    <property type="match status" value="1"/>
</dbReference>
<proteinExistence type="predicted"/>
<dbReference type="Gene3D" id="3.40.50.2000">
    <property type="entry name" value="Glycogen Phosphorylase B"/>
    <property type="match status" value="1"/>
</dbReference>
<evidence type="ECO:0000256" key="1">
    <source>
        <dbReference type="ARBA" id="ARBA00023136"/>
    </source>
</evidence>
<dbReference type="STRING" id="333138.LQ50_12490"/>
<dbReference type="InterPro" id="IPR020023">
    <property type="entry name" value="PseG"/>
</dbReference>